<reference evidence="9 10" key="1">
    <citation type="journal article" date="2009" name="Appl. Environ. Microbiol.">
        <title>Three genomes from the phylum Acidobacteria provide insight into the lifestyles of these microorganisms in soils.</title>
        <authorList>
            <person name="Ward N.L."/>
            <person name="Challacombe J.F."/>
            <person name="Janssen P.H."/>
            <person name="Henrissat B."/>
            <person name="Coutinho P.M."/>
            <person name="Wu M."/>
            <person name="Xie G."/>
            <person name="Haft D.H."/>
            <person name="Sait M."/>
            <person name="Badger J."/>
            <person name="Barabote R.D."/>
            <person name="Bradley B."/>
            <person name="Brettin T.S."/>
            <person name="Brinkac L.M."/>
            <person name="Bruce D."/>
            <person name="Creasy T."/>
            <person name="Daugherty S.C."/>
            <person name="Davidsen T.M."/>
            <person name="DeBoy R.T."/>
            <person name="Detter J.C."/>
            <person name="Dodson R.J."/>
            <person name="Durkin A.S."/>
            <person name="Ganapathy A."/>
            <person name="Gwinn-Giglio M."/>
            <person name="Han C.S."/>
            <person name="Khouri H."/>
            <person name="Kiss H."/>
            <person name="Kothari S.P."/>
            <person name="Madupu R."/>
            <person name="Nelson K.E."/>
            <person name="Nelson W.C."/>
            <person name="Paulsen I."/>
            <person name="Penn K."/>
            <person name="Ren Q."/>
            <person name="Rosovitz M.J."/>
            <person name="Selengut J.D."/>
            <person name="Shrivastava S."/>
            <person name="Sullivan S.A."/>
            <person name="Tapia R."/>
            <person name="Thompson L.S."/>
            <person name="Watkins K.L."/>
            <person name="Yang Q."/>
            <person name="Yu C."/>
            <person name="Zafar N."/>
            <person name="Zhou L."/>
            <person name="Kuske C.R."/>
        </authorList>
    </citation>
    <scope>NUCLEOTIDE SEQUENCE [LARGE SCALE GENOMIC DNA]</scope>
    <source>
        <strain evidence="9 10">Ellin345</strain>
    </source>
</reference>
<evidence type="ECO:0000256" key="5">
    <source>
        <dbReference type="ARBA" id="ARBA00022777"/>
    </source>
</evidence>
<feature type="domain" description="Histidine kinase" evidence="6">
    <location>
        <begin position="633"/>
        <end position="848"/>
    </location>
</feature>
<dbReference type="Gene3D" id="2.10.70.100">
    <property type="match status" value="1"/>
</dbReference>
<dbReference type="OrthoDB" id="111890at2"/>
<feature type="domain" description="PAC" evidence="8">
    <location>
        <begin position="431"/>
        <end position="482"/>
    </location>
</feature>
<dbReference type="eggNOG" id="COG4191">
    <property type="taxonomic scope" value="Bacteria"/>
</dbReference>
<dbReference type="HOGENOM" id="CLU_000445_114_39_0"/>
<dbReference type="KEGG" id="aba:Acid345_3712"/>
<dbReference type="eggNOG" id="COG2203">
    <property type="taxonomic scope" value="Bacteria"/>
</dbReference>
<dbReference type="InterPro" id="IPR029016">
    <property type="entry name" value="GAF-like_dom_sf"/>
</dbReference>
<evidence type="ECO:0000256" key="4">
    <source>
        <dbReference type="ARBA" id="ARBA00022679"/>
    </source>
</evidence>
<dbReference type="GO" id="GO:0000155">
    <property type="term" value="F:phosphorelay sensor kinase activity"/>
    <property type="evidence" value="ECO:0007669"/>
    <property type="project" value="InterPro"/>
</dbReference>
<dbReference type="PANTHER" id="PTHR43304">
    <property type="entry name" value="PHYTOCHROME-LIKE PROTEIN CPH1"/>
    <property type="match status" value="1"/>
</dbReference>
<dbReference type="SMART" id="SM00086">
    <property type="entry name" value="PAC"/>
    <property type="match status" value="3"/>
</dbReference>
<dbReference type="CDD" id="cd00130">
    <property type="entry name" value="PAS"/>
    <property type="match status" value="3"/>
</dbReference>
<dbReference type="SUPFAM" id="SSF55785">
    <property type="entry name" value="PYP-like sensor domain (PAS domain)"/>
    <property type="match status" value="3"/>
</dbReference>
<dbReference type="RefSeq" id="WP_011524512.1">
    <property type="nucleotide sequence ID" value="NC_008009.1"/>
</dbReference>
<proteinExistence type="predicted"/>
<keyword evidence="4 9" id="KW-0808">Transferase</keyword>
<dbReference type="InterPro" id="IPR003594">
    <property type="entry name" value="HATPase_dom"/>
</dbReference>
<dbReference type="InterPro" id="IPR003661">
    <property type="entry name" value="HisK_dim/P_dom"/>
</dbReference>
<dbReference type="InterPro" id="IPR013767">
    <property type="entry name" value="PAS_fold"/>
</dbReference>
<dbReference type="Pfam" id="PF13185">
    <property type="entry name" value="GAF_2"/>
    <property type="match status" value="1"/>
</dbReference>
<dbReference type="InterPro" id="IPR052162">
    <property type="entry name" value="Sensor_kinase/Photoreceptor"/>
</dbReference>
<sequence>MVEQTTLQNGVSLEASISEGGASLESILCTEDLQSRPSRPPDCEKENRALVKLISALADSPSTIFQTLAETIQDITQCDSAGLSLLTKDGKSPHVEGQRFYWPAICGMWGTHVGGGTPRNFGPCGDVLDQNRTLLFTHFERRYPYLMPVIPAAEECLLVPFYVDGKAVGTIWGIMHSDRRKFDAEDNRVMASLGKFASSAYRAWTHIEELKIEVAEREKAEAEVRQLASGLEARIHRLVGANVVGIVMWNLEGAITGANEAFLQMVHYDQDDIASDRVRWKDLTPVEWRNRDEQAIAELKVSSIFRPYEKEFLRRDRTRVPVLLGGTLFEHGGNDGVAFVLDLTEQKRTEEALRRSEADLAEGQKLSRTGTWRWNIRTGEVTWSREFFAILGFDPGKDKASYELHLERIHPEDRSKIEEGRWAAIKERRHFESEYRLLIPGGLIKCLHCVGHCLVDQSGDVEYIGAVMDITERKAAEEERERLRQAHRVIVQTATDAMVSADESGVIQFANPAAMKVFGYDPKELIGKPLTILMPEYLRKAHENGYGRYLATGQRHLNWEGTQLTGLRKNGQEFPVEVSFGELTINGQRVFTGFIRDTTERKQAEETRERLRRVQADLEHLTRVSTMGELTASLAHEVNQPLTAITNNGSACLRLLANQNLNPEVLRQALEEIVADGRRASAVIARIRGFIKKAPAEKTELDVNEVIREVLALVCHQLHKNHVSVEYQTANALPFVWADRIQLQQVLLNLIMNSIEAMTGAANQSRVLGVESRIDESGSILVAVRDSGTGLNSETDRVFTPFFTTKANGLGLGLPISRSLIEVNGGRLWATSNSPCGAVFSFTLPAAGSSS</sequence>
<dbReference type="GO" id="GO:0006355">
    <property type="term" value="P:regulation of DNA-templated transcription"/>
    <property type="evidence" value="ECO:0007669"/>
    <property type="project" value="InterPro"/>
</dbReference>
<dbReference type="SMART" id="SM00388">
    <property type="entry name" value="HisKA"/>
    <property type="match status" value="1"/>
</dbReference>
<dbReference type="Pfam" id="PF13426">
    <property type="entry name" value="PAS_9"/>
    <property type="match status" value="1"/>
</dbReference>
<dbReference type="EMBL" id="CP000360">
    <property type="protein sequence ID" value="ABF42713.1"/>
    <property type="molecule type" value="Genomic_DNA"/>
</dbReference>
<evidence type="ECO:0000256" key="3">
    <source>
        <dbReference type="ARBA" id="ARBA00022553"/>
    </source>
</evidence>
<dbReference type="EnsemblBacteria" id="ABF42713">
    <property type="protein sequence ID" value="ABF42713"/>
    <property type="gene ID" value="Acid345_3712"/>
</dbReference>
<evidence type="ECO:0000313" key="9">
    <source>
        <dbReference type="EMBL" id="ABF42713.1"/>
    </source>
</evidence>
<dbReference type="InterPro" id="IPR001610">
    <property type="entry name" value="PAC"/>
</dbReference>
<dbReference type="CDD" id="cd00082">
    <property type="entry name" value="HisKA"/>
    <property type="match status" value="1"/>
</dbReference>
<dbReference type="Gene3D" id="3.30.450.20">
    <property type="entry name" value="PAS domain"/>
    <property type="match status" value="3"/>
</dbReference>
<dbReference type="InterPro" id="IPR036097">
    <property type="entry name" value="HisK_dim/P_sf"/>
</dbReference>
<evidence type="ECO:0000256" key="2">
    <source>
        <dbReference type="ARBA" id="ARBA00012438"/>
    </source>
</evidence>
<dbReference type="InterPro" id="IPR013655">
    <property type="entry name" value="PAS_fold_3"/>
</dbReference>
<dbReference type="InterPro" id="IPR036890">
    <property type="entry name" value="HATPase_C_sf"/>
</dbReference>
<comment type="catalytic activity">
    <reaction evidence="1">
        <text>ATP + protein L-histidine = ADP + protein N-phospho-L-histidine.</text>
        <dbReference type="EC" id="2.7.13.3"/>
    </reaction>
</comment>
<dbReference type="Pfam" id="PF00989">
    <property type="entry name" value="PAS"/>
    <property type="match status" value="1"/>
</dbReference>
<dbReference type="InterPro" id="IPR004358">
    <property type="entry name" value="Sig_transdc_His_kin-like_C"/>
</dbReference>
<evidence type="ECO:0000259" key="7">
    <source>
        <dbReference type="PROSITE" id="PS50112"/>
    </source>
</evidence>
<protein>
    <recommendedName>
        <fullName evidence="2">histidine kinase</fullName>
        <ecNumber evidence="2">2.7.13.3</ecNumber>
    </recommendedName>
</protein>
<dbReference type="Pfam" id="PF02518">
    <property type="entry name" value="HATPase_c"/>
    <property type="match status" value="1"/>
</dbReference>
<evidence type="ECO:0000256" key="1">
    <source>
        <dbReference type="ARBA" id="ARBA00000085"/>
    </source>
</evidence>
<dbReference type="Gene3D" id="1.10.287.130">
    <property type="match status" value="1"/>
</dbReference>
<feature type="domain" description="PAS" evidence="7">
    <location>
        <begin position="483"/>
        <end position="553"/>
    </location>
</feature>
<dbReference type="PROSITE" id="PS50113">
    <property type="entry name" value="PAC"/>
    <property type="match status" value="2"/>
</dbReference>
<dbReference type="SMART" id="SM00091">
    <property type="entry name" value="PAS"/>
    <property type="match status" value="3"/>
</dbReference>
<keyword evidence="10" id="KW-1185">Reference proteome</keyword>
<dbReference type="SUPFAM" id="SSF47384">
    <property type="entry name" value="Homodimeric domain of signal transducing histidine kinase"/>
    <property type="match status" value="1"/>
</dbReference>
<evidence type="ECO:0000259" key="8">
    <source>
        <dbReference type="PROSITE" id="PS50113"/>
    </source>
</evidence>
<dbReference type="Pfam" id="PF00512">
    <property type="entry name" value="HisKA"/>
    <property type="match status" value="1"/>
</dbReference>
<dbReference type="SMART" id="SM00387">
    <property type="entry name" value="HATPase_c"/>
    <property type="match status" value="1"/>
</dbReference>
<dbReference type="PROSITE" id="PS50112">
    <property type="entry name" value="PAS"/>
    <property type="match status" value="1"/>
</dbReference>
<dbReference type="SMART" id="SM00065">
    <property type="entry name" value="GAF"/>
    <property type="match status" value="1"/>
</dbReference>
<dbReference type="InterPro" id="IPR003018">
    <property type="entry name" value="GAF"/>
</dbReference>
<dbReference type="PANTHER" id="PTHR43304:SF1">
    <property type="entry name" value="PAC DOMAIN-CONTAINING PROTEIN"/>
    <property type="match status" value="1"/>
</dbReference>
<dbReference type="SUPFAM" id="SSF55874">
    <property type="entry name" value="ATPase domain of HSP90 chaperone/DNA topoisomerase II/histidine kinase"/>
    <property type="match status" value="1"/>
</dbReference>
<evidence type="ECO:0000259" key="6">
    <source>
        <dbReference type="PROSITE" id="PS50109"/>
    </source>
</evidence>
<dbReference type="PROSITE" id="PS50109">
    <property type="entry name" value="HIS_KIN"/>
    <property type="match status" value="1"/>
</dbReference>
<dbReference type="EC" id="2.7.13.3" evidence="2"/>
<dbReference type="Gene3D" id="3.30.565.10">
    <property type="entry name" value="Histidine kinase-like ATPase, C-terminal domain"/>
    <property type="match status" value="1"/>
</dbReference>
<dbReference type="NCBIfam" id="TIGR00229">
    <property type="entry name" value="sensory_box"/>
    <property type="match status" value="2"/>
</dbReference>
<dbReference type="Gene3D" id="3.30.450.40">
    <property type="match status" value="1"/>
</dbReference>
<evidence type="ECO:0000313" key="10">
    <source>
        <dbReference type="Proteomes" id="UP000002432"/>
    </source>
</evidence>
<dbReference type="STRING" id="204669.Acid345_3712"/>
<accession>Q1IK87</accession>
<dbReference type="AlphaFoldDB" id="Q1IK87"/>
<dbReference type="SUPFAM" id="SSF55781">
    <property type="entry name" value="GAF domain-like"/>
    <property type="match status" value="1"/>
</dbReference>
<dbReference type="InterPro" id="IPR000700">
    <property type="entry name" value="PAS-assoc_C"/>
</dbReference>
<feature type="domain" description="PAC" evidence="8">
    <location>
        <begin position="306"/>
        <end position="355"/>
    </location>
</feature>
<dbReference type="InterPro" id="IPR000014">
    <property type="entry name" value="PAS"/>
</dbReference>
<gene>
    <name evidence="9" type="ordered locus">Acid345_3712</name>
</gene>
<organism evidence="9 10">
    <name type="scientific">Koribacter versatilis (strain Ellin345)</name>
    <dbReference type="NCBI Taxonomy" id="204669"/>
    <lineage>
        <taxon>Bacteria</taxon>
        <taxon>Pseudomonadati</taxon>
        <taxon>Acidobacteriota</taxon>
        <taxon>Terriglobia</taxon>
        <taxon>Terriglobales</taxon>
        <taxon>Candidatus Korobacteraceae</taxon>
        <taxon>Candidatus Korobacter</taxon>
    </lineage>
</organism>
<name>Q1IK87_KORVE</name>
<dbReference type="Pfam" id="PF08447">
    <property type="entry name" value="PAS_3"/>
    <property type="match status" value="1"/>
</dbReference>
<keyword evidence="3" id="KW-0597">Phosphoprotein</keyword>
<dbReference type="PRINTS" id="PR00344">
    <property type="entry name" value="BCTRLSENSOR"/>
</dbReference>
<keyword evidence="5 9" id="KW-0418">Kinase</keyword>
<dbReference type="InterPro" id="IPR005467">
    <property type="entry name" value="His_kinase_dom"/>
</dbReference>
<dbReference type="InterPro" id="IPR035965">
    <property type="entry name" value="PAS-like_dom_sf"/>
</dbReference>
<dbReference type="Proteomes" id="UP000002432">
    <property type="component" value="Chromosome"/>
</dbReference>